<dbReference type="KEGG" id="rha:RHA1_ro08987"/>
<dbReference type="Pfam" id="PF01047">
    <property type="entry name" value="MarR"/>
    <property type="match status" value="1"/>
</dbReference>
<dbReference type="AlphaFoldDB" id="Q0RXF5"/>
<dbReference type="Gene3D" id="1.10.10.10">
    <property type="entry name" value="Winged helix-like DNA-binding domain superfamily/Winged helix DNA-binding domain"/>
    <property type="match status" value="2"/>
</dbReference>
<accession>Q0RXF5</accession>
<dbReference type="EMBL" id="CP000432">
    <property type="protein sequence ID" value="ABH00031.1"/>
    <property type="molecule type" value="Genomic_DNA"/>
</dbReference>
<dbReference type="PROSITE" id="PS50995">
    <property type="entry name" value="HTH_MARR_2"/>
    <property type="match status" value="1"/>
</dbReference>
<evidence type="ECO:0000259" key="1">
    <source>
        <dbReference type="PROSITE" id="PS50995"/>
    </source>
</evidence>
<feature type="domain" description="HTH marR-type" evidence="1">
    <location>
        <begin position="173"/>
        <end position="311"/>
    </location>
</feature>
<dbReference type="PANTHER" id="PTHR33164">
    <property type="entry name" value="TRANSCRIPTIONAL REGULATOR, MARR FAMILY"/>
    <property type="match status" value="1"/>
</dbReference>
<dbReference type="GO" id="GO:0006950">
    <property type="term" value="P:response to stress"/>
    <property type="evidence" value="ECO:0007669"/>
    <property type="project" value="TreeGrafter"/>
</dbReference>
<dbReference type="HOGENOM" id="CLU_844351_0_0_11"/>
<dbReference type="PANTHER" id="PTHR33164:SF57">
    <property type="entry name" value="MARR-FAMILY TRANSCRIPTIONAL REGULATOR"/>
    <property type="match status" value="1"/>
</dbReference>
<dbReference type="InterPro" id="IPR039422">
    <property type="entry name" value="MarR/SlyA-like"/>
</dbReference>
<geneLocation type="plasmid" evidence="2 3">
    <name>pRHL1</name>
</geneLocation>
<evidence type="ECO:0000313" key="3">
    <source>
        <dbReference type="Proteomes" id="UP000008710"/>
    </source>
</evidence>
<evidence type="ECO:0000313" key="2">
    <source>
        <dbReference type="EMBL" id="ABH00031.1"/>
    </source>
</evidence>
<dbReference type="GO" id="GO:0003700">
    <property type="term" value="F:DNA-binding transcription factor activity"/>
    <property type="evidence" value="ECO:0007669"/>
    <property type="project" value="InterPro"/>
</dbReference>
<gene>
    <name evidence="2" type="ordered locus">RHA1_ro08987</name>
</gene>
<organism evidence="2 3">
    <name type="scientific">Rhodococcus jostii (strain RHA1)</name>
    <dbReference type="NCBI Taxonomy" id="101510"/>
    <lineage>
        <taxon>Bacteria</taxon>
        <taxon>Bacillati</taxon>
        <taxon>Actinomycetota</taxon>
        <taxon>Actinomycetes</taxon>
        <taxon>Mycobacteriales</taxon>
        <taxon>Nocardiaceae</taxon>
        <taxon>Rhodococcus</taxon>
    </lineage>
</organism>
<protein>
    <submittedName>
        <fullName evidence="2">Possible transcriptional regulator, MarR family protein</fullName>
    </submittedName>
</protein>
<dbReference type="SUPFAM" id="SSF46785">
    <property type="entry name" value="Winged helix' DNA-binding domain"/>
    <property type="match status" value="2"/>
</dbReference>
<dbReference type="RefSeq" id="WP_011599707.1">
    <property type="nucleotide sequence ID" value="NC_008269.1"/>
</dbReference>
<dbReference type="SMART" id="SM00347">
    <property type="entry name" value="HTH_MARR"/>
    <property type="match status" value="2"/>
</dbReference>
<sequence length="329" mass="35932">MPRIPSPESALARMIDLFAFSSHSNAARRRYETATGVLLPRSGIETLDILARGPRPASELAVALRTDPTQSSRRVAGLVRQGFVSKKRGDGDRRRVVLALTDRGERLVQRWQTSWLTELRRPLDTWETDDVDALTEWLRCACTRLTPTMAKHVDSDLVTPGRTDIFSLPATPRSEVAECLAVIADIVYLVGRADFEETLRAVDVALTAPQYFALADIQTFGPTTVSALGGRLDLEQSTASRSVTALHQQALVERTPDGADGRSRRLTVTPAGAHLLESAHQARLADLRRLFADVDAKAAARYASLTDRYLDDLLATADVAAGRYLGAGS</sequence>
<proteinExistence type="predicted"/>
<dbReference type="InterPro" id="IPR036388">
    <property type="entry name" value="WH-like_DNA-bd_sf"/>
</dbReference>
<dbReference type="Pfam" id="PF12802">
    <property type="entry name" value="MarR_2"/>
    <property type="match status" value="1"/>
</dbReference>
<keyword evidence="2" id="KW-0614">Plasmid</keyword>
<dbReference type="Proteomes" id="UP000008710">
    <property type="component" value="Plasmid pRHL1"/>
</dbReference>
<dbReference type="InterPro" id="IPR036390">
    <property type="entry name" value="WH_DNA-bd_sf"/>
</dbReference>
<reference evidence="3" key="1">
    <citation type="journal article" date="2006" name="Proc. Natl. Acad. Sci. U.S.A.">
        <title>The complete genome of Rhodococcus sp. RHA1 provides insights into a catabolic powerhouse.</title>
        <authorList>
            <person name="McLeod M.P."/>
            <person name="Warren R.L."/>
            <person name="Hsiao W.W.L."/>
            <person name="Araki N."/>
            <person name="Myhre M."/>
            <person name="Fernandes C."/>
            <person name="Miyazawa D."/>
            <person name="Wong W."/>
            <person name="Lillquist A.L."/>
            <person name="Wang D."/>
            <person name="Dosanjh M."/>
            <person name="Hara H."/>
            <person name="Petrescu A."/>
            <person name="Morin R.D."/>
            <person name="Yang G."/>
            <person name="Stott J.M."/>
            <person name="Schein J.E."/>
            <person name="Shin H."/>
            <person name="Smailus D."/>
            <person name="Siddiqui A.S."/>
            <person name="Marra M.A."/>
            <person name="Jones S.J.M."/>
            <person name="Holt R."/>
            <person name="Brinkman F.S.L."/>
            <person name="Miyauchi K."/>
            <person name="Fukuda M."/>
            <person name="Davies J.E."/>
            <person name="Mohn W.W."/>
            <person name="Eltis L.D."/>
        </authorList>
    </citation>
    <scope>NUCLEOTIDE SEQUENCE [LARGE SCALE GENOMIC DNA]</scope>
    <source>
        <strain evidence="3">RHA1</strain>
    </source>
</reference>
<name>Q0RXF5_RHOJR</name>
<dbReference type="InterPro" id="IPR000835">
    <property type="entry name" value="HTH_MarR-typ"/>
</dbReference>
<dbReference type="OrthoDB" id="4477774at2"/>